<dbReference type="EMBL" id="CACRXK020003736">
    <property type="protein sequence ID" value="CAB4000035.1"/>
    <property type="molecule type" value="Genomic_DNA"/>
</dbReference>
<evidence type="ECO:0000313" key="3">
    <source>
        <dbReference type="Proteomes" id="UP001152795"/>
    </source>
</evidence>
<organism evidence="2 3">
    <name type="scientific">Paramuricea clavata</name>
    <name type="common">Red gorgonian</name>
    <name type="synonym">Violescent sea-whip</name>
    <dbReference type="NCBI Taxonomy" id="317549"/>
    <lineage>
        <taxon>Eukaryota</taxon>
        <taxon>Metazoa</taxon>
        <taxon>Cnidaria</taxon>
        <taxon>Anthozoa</taxon>
        <taxon>Octocorallia</taxon>
        <taxon>Malacalcyonacea</taxon>
        <taxon>Plexauridae</taxon>
        <taxon>Paramuricea</taxon>
    </lineage>
</organism>
<protein>
    <submittedName>
        <fullName evidence="2">P53-induced death domain-containing 1</fullName>
    </submittedName>
</protein>
<reference evidence="2" key="1">
    <citation type="submission" date="2020-04" db="EMBL/GenBank/DDBJ databases">
        <authorList>
            <person name="Alioto T."/>
            <person name="Alioto T."/>
            <person name="Gomez Garrido J."/>
        </authorList>
    </citation>
    <scope>NUCLEOTIDE SEQUENCE</scope>
    <source>
        <strain evidence="2">A484AB</strain>
    </source>
</reference>
<name>A0A6S7H2U4_PARCT</name>
<dbReference type="Pfam" id="PF00805">
    <property type="entry name" value="Pentapeptide"/>
    <property type="match status" value="1"/>
</dbReference>
<evidence type="ECO:0000256" key="1">
    <source>
        <dbReference type="SAM" id="MobiDB-lite"/>
    </source>
</evidence>
<accession>A0A6S7H2U4</accession>
<feature type="non-terminal residue" evidence="2">
    <location>
        <position position="1254"/>
    </location>
</feature>
<dbReference type="InterPro" id="IPR011029">
    <property type="entry name" value="DEATH-like_dom_sf"/>
</dbReference>
<keyword evidence="3" id="KW-1185">Reference proteome</keyword>
<dbReference type="Gene3D" id="2.160.20.80">
    <property type="entry name" value="E3 ubiquitin-protein ligase SopA"/>
    <property type="match status" value="1"/>
</dbReference>
<dbReference type="OrthoDB" id="676979at2759"/>
<evidence type="ECO:0000313" key="2">
    <source>
        <dbReference type="EMBL" id="CAB4000035.1"/>
    </source>
</evidence>
<dbReference type="PROSITE" id="PS50017">
    <property type="entry name" value="DEATH_DOMAIN"/>
    <property type="match status" value="1"/>
</dbReference>
<dbReference type="Pfam" id="PF00791">
    <property type="entry name" value="ZU5"/>
    <property type="match status" value="1"/>
</dbReference>
<gene>
    <name evidence="2" type="ORF">PACLA_8A015102</name>
</gene>
<dbReference type="InterPro" id="IPR000906">
    <property type="entry name" value="ZU5_dom"/>
</dbReference>
<dbReference type="InterPro" id="IPR001646">
    <property type="entry name" value="5peptide_repeat"/>
</dbReference>
<dbReference type="SUPFAM" id="SSF47986">
    <property type="entry name" value="DEATH domain"/>
    <property type="match status" value="1"/>
</dbReference>
<proteinExistence type="predicted"/>
<sequence length="1254" mass="141450">EIIMLLKEWPGLNYVPFTVCPHCIKNGTAQPHHFTCNWFNVHQSSKRRATCKTDGSSHEVQLDLLFPSKGIVEKAGTAGECDVLNEYRKSVVIHLNEIPDCILKDDLLDEIADQLGTRWPRLARKLDLSASVGSIKEDHRGDTHEQAVEMLTNWKLRLGKDAKIEIIVEALREISFNGIADFIVSRYQAVVPVENSTKCFQMKLIRSLLTIENKDPISDIPEYSFSVIEGSRQTFDNSITIDQEGGCFKLPIARAFLIFPPQAVDEQVTLTYSRVRHKECEVKRRDGEVFVSRILKMGPADVMFKKPVTVLLSHSAYENQVLLDFYELLVVNLSPIGCQELKTERISSIEDAPKEISNKDILNDCLPFAKATIHETCTLVVVTRVKSDQISIPTNKSYAFSKQYGENAELKITFPAGVTKEILNLTVQLFPADAVLNKDIRLNKSLVYAPIIRVSGQTTPFLKAVYVELTYSHSDVVNIEEEFVPVGKTIHFTTEYGLLLRSHKETESITKWLNLNESNDVCIKRSRKDQLKFSFSVERFSDVEPVTKTRAVSSVPPTNSHRMEVNNPACHCAIVLAVHDTGSSPTKLQAVLAPKDALEDVKRKWKVEKEIRKFDDPVKSGELIYICVPLSDTHHLPLEDHTLRFNSDPEIESVLDNNTDDDIDLRGKYMRFLKDRECINGENHNTEGDCRAKAPVHIAETRSVQVNNDNEPVNETSSTIAPKPEVGVSSAQGVAHNGPLTSQTKDIRDNKRLCKEFEKEIENIFPKKLGINKDQIQNPDVGATAMAVDDAGTVTSVLLGLCVGATIALSIGSFGIGSIVASTIAGATFTFTKVDEKMKKSKAKKLDKKVEIYIHSHLNCIIMDVAKELSCMFEYQVVELKDRTQINILAQCAVDLMMSEWTRDDIFDRNTLIKKVLQDGKIAKKRLQTKNGDKWSAPDVFRKCGLQQTIVETDRTEFMYKVKPNDACDIKKYGYRGQFLELTTYVSRDEEDRKVPEIPAKDKIHTPVNSNYEHCTSGQYFCESAIDSQYSESREENRRYRPIHILVQSPMVLNSFIGSQLSLANFLRKKLCLFEYNLVYPVYRPHSPGKVPDLQNSDLTGSDFSHCDFTNSSLEDCVFVNCVMLFAKLGGAKMSRSKFCDTLISHSNLEKVKADHCEWTKTSLLYSRVDEAYFGYVIPSIGGNCLVGTNFCDAITGKERKLNCNEKVGHCEEASTSNSCDDDEIELQEKMRKLNCCESKRKQKEILKIDDFKS</sequence>
<dbReference type="CDD" id="cd01670">
    <property type="entry name" value="Death"/>
    <property type="match status" value="1"/>
</dbReference>
<dbReference type="Gene3D" id="1.10.533.10">
    <property type="entry name" value="Death Domain, Fas"/>
    <property type="match status" value="1"/>
</dbReference>
<dbReference type="GO" id="GO:0007165">
    <property type="term" value="P:signal transduction"/>
    <property type="evidence" value="ECO:0007669"/>
    <property type="project" value="InterPro"/>
</dbReference>
<dbReference type="SUPFAM" id="SSF141571">
    <property type="entry name" value="Pentapeptide repeat-like"/>
    <property type="match status" value="1"/>
</dbReference>
<dbReference type="Gene3D" id="2.60.220.30">
    <property type="match status" value="2"/>
</dbReference>
<dbReference type="PANTHER" id="PTHR15077">
    <property type="entry name" value="FAS-ASSOCIATING DEATH DOMAIN-CONTAINING PROTEIN FADD"/>
    <property type="match status" value="1"/>
</dbReference>
<dbReference type="Proteomes" id="UP001152795">
    <property type="component" value="Unassembled WGS sequence"/>
</dbReference>
<dbReference type="InterPro" id="IPR000488">
    <property type="entry name" value="Death_dom"/>
</dbReference>
<dbReference type="SMART" id="SM00005">
    <property type="entry name" value="DEATH"/>
    <property type="match status" value="1"/>
</dbReference>
<dbReference type="PROSITE" id="PS51145">
    <property type="entry name" value="ZU5"/>
    <property type="match status" value="1"/>
</dbReference>
<dbReference type="Pfam" id="PF00531">
    <property type="entry name" value="Death"/>
    <property type="match status" value="1"/>
</dbReference>
<feature type="region of interest" description="Disordered" evidence="1">
    <location>
        <begin position="708"/>
        <end position="747"/>
    </location>
</feature>
<dbReference type="AlphaFoldDB" id="A0A6S7H2U4"/>
<dbReference type="InterPro" id="IPR016729">
    <property type="entry name" value="FADD"/>
</dbReference>
<feature type="compositionally biased region" description="Polar residues" evidence="1">
    <location>
        <begin position="708"/>
        <end position="720"/>
    </location>
</feature>
<comment type="caution">
    <text evidence="2">The sequence shown here is derived from an EMBL/GenBank/DDBJ whole genome shotgun (WGS) entry which is preliminary data.</text>
</comment>